<accession>A0ABR7ZYY1</accession>
<evidence type="ECO:0000313" key="2">
    <source>
        <dbReference type="Proteomes" id="UP000642094"/>
    </source>
</evidence>
<name>A0ABR7ZYY1_9CYAN</name>
<comment type="caution">
    <text evidence="1">The sequence shown here is derived from an EMBL/GenBank/DDBJ whole genome shotgun (WGS) entry which is preliminary data.</text>
</comment>
<dbReference type="EMBL" id="JACJQB010000031">
    <property type="protein sequence ID" value="MBD2189173.1"/>
    <property type="molecule type" value="Genomic_DNA"/>
</dbReference>
<protein>
    <submittedName>
        <fullName evidence="1">XisH family protein</fullName>
    </submittedName>
</protein>
<dbReference type="InterPro" id="IPR011856">
    <property type="entry name" value="tRNA_endonuc-like_dom_sf"/>
</dbReference>
<sequence length="139" mass="16076">MPAKDIYHDAVKNALIKDNWKVTHDPLRIRLARGKNLFVDLGAERLLAAERGTEKIAVEVKSFTRPSEMKDLEEAVGQFVLYAHLLMRYYPEYKLFLAVTENVCKAVFEEEAGHTLIEDGIIRLFSFDPNQEEIVRWIP</sequence>
<dbReference type="Pfam" id="PF08814">
    <property type="entry name" value="XisH"/>
    <property type="match status" value="1"/>
</dbReference>
<keyword evidence="2" id="KW-1185">Reference proteome</keyword>
<evidence type="ECO:0000313" key="1">
    <source>
        <dbReference type="EMBL" id="MBD2189173.1"/>
    </source>
</evidence>
<dbReference type="InterPro" id="IPR014919">
    <property type="entry name" value="XisH"/>
</dbReference>
<dbReference type="Proteomes" id="UP000642094">
    <property type="component" value="Unassembled WGS sequence"/>
</dbReference>
<dbReference type="CDD" id="cd22366">
    <property type="entry name" value="XisH-like"/>
    <property type="match status" value="1"/>
</dbReference>
<reference evidence="1 2" key="1">
    <citation type="journal article" date="2020" name="ISME J.">
        <title>Comparative genomics reveals insights into cyanobacterial evolution and habitat adaptation.</title>
        <authorList>
            <person name="Chen M.Y."/>
            <person name="Teng W.K."/>
            <person name="Zhao L."/>
            <person name="Hu C.X."/>
            <person name="Zhou Y.K."/>
            <person name="Han B.P."/>
            <person name="Song L.R."/>
            <person name="Shu W.S."/>
        </authorList>
    </citation>
    <scope>NUCLEOTIDE SEQUENCE [LARGE SCALE GENOMIC DNA]</scope>
    <source>
        <strain evidence="1 2">FACHB-723</strain>
    </source>
</reference>
<dbReference type="SUPFAM" id="SSF52980">
    <property type="entry name" value="Restriction endonuclease-like"/>
    <property type="match status" value="1"/>
</dbReference>
<dbReference type="RefSeq" id="WP_190404007.1">
    <property type="nucleotide sequence ID" value="NZ_JACJQB010000031.1"/>
</dbReference>
<gene>
    <name evidence="1" type="ORF">H6F41_13595</name>
</gene>
<dbReference type="Gene3D" id="3.40.1350.10">
    <property type="match status" value="1"/>
</dbReference>
<organism evidence="1 2">
    <name type="scientific">Pseudanabaena mucicola FACHB-723</name>
    <dbReference type="NCBI Taxonomy" id="2692860"/>
    <lineage>
        <taxon>Bacteria</taxon>
        <taxon>Bacillati</taxon>
        <taxon>Cyanobacteriota</taxon>
        <taxon>Cyanophyceae</taxon>
        <taxon>Pseudanabaenales</taxon>
        <taxon>Pseudanabaenaceae</taxon>
        <taxon>Pseudanabaena</taxon>
    </lineage>
</organism>
<proteinExistence type="predicted"/>
<dbReference type="InterPro" id="IPR011335">
    <property type="entry name" value="Restrct_endonuc-II-like"/>
</dbReference>